<evidence type="ECO:0000313" key="1">
    <source>
        <dbReference type="EMBL" id="KZS00662.1"/>
    </source>
</evidence>
<sequence>PGILFLDFSRLTDKSASVWPAGKYEDLAPVQIDLDVAQVNNAITAKECAAPTSCEVVPPIPLDTGMLTGKSAAVCPAGKYEDLAPVQMDLDVAQVNMPLRPRNLLHQLVARHLLQFQSASI</sequence>
<organism evidence="1 2">
    <name type="scientific">Daphnia magna</name>
    <dbReference type="NCBI Taxonomy" id="35525"/>
    <lineage>
        <taxon>Eukaryota</taxon>
        <taxon>Metazoa</taxon>
        <taxon>Ecdysozoa</taxon>
        <taxon>Arthropoda</taxon>
        <taxon>Crustacea</taxon>
        <taxon>Branchiopoda</taxon>
        <taxon>Diplostraca</taxon>
        <taxon>Cladocera</taxon>
        <taxon>Anomopoda</taxon>
        <taxon>Daphniidae</taxon>
        <taxon>Daphnia</taxon>
    </lineage>
</organism>
<dbReference type="AlphaFoldDB" id="A0A164HXK4"/>
<reference evidence="1 2" key="1">
    <citation type="submission" date="2016-03" db="EMBL/GenBank/DDBJ databases">
        <title>EvidentialGene: Evidence-directed Construction of Genes on Genomes.</title>
        <authorList>
            <person name="Gilbert D.G."/>
            <person name="Choi J.-H."/>
            <person name="Mockaitis K."/>
            <person name="Colbourne J."/>
            <person name="Pfrender M."/>
        </authorList>
    </citation>
    <scope>NUCLEOTIDE SEQUENCE [LARGE SCALE GENOMIC DNA]</scope>
    <source>
        <strain evidence="1 2">Xinb3</strain>
        <tissue evidence="1">Complete organism</tissue>
    </source>
</reference>
<dbReference type="EMBL" id="LRGB01009054">
    <property type="protein sequence ID" value="KZS00662.1"/>
    <property type="molecule type" value="Genomic_DNA"/>
</dbReference>
<gene>
    <name evidence="1" type="ORF">APZ42_002957</name>
</gene>
<feature type="non-terminal residue" evidence="1">
    <location>
        <position position="1"/>
    </location>
</feature>
<evidence type="ECO:0000313" key="2">
    <source>
        <dbReference type="Proteomes" id="UP000076858"/>
    </source>
</evidence>
<protein>
    <submittedName>
        <fullName evidence="1">Uncharacterized protein</fullName>
    </submittedName>
</protein>
<comment type="caution">
    <text evidence="1">The sequence shown here is derived from an EMBL/GenBank/DDBJ whole genome shotgun (WGS) entry which is preliminary data.</text>
</comment>
<proteinExistence type="predicted"/>
<dbReference type="Proteomes" id="UP000076858">
    <property type="component" value="Unassembled WGS sequence"/>
</dbReference>
<name>A0A164HXK4_9CRUS</name>
<accession>A0A164HXK4</accession>
<keyword evidence="2" id="KW-1185">Reference proteome</keyword>